<organism evidence="2 3">
    <name type="scientific">Pseudoneurospora amorphoporcata</name>
    <dbReference type="NCBI Taxonomy" id="241081"/>
    <lineage>
        <taxon>Eukaryota</taxon>
        <taxon>Fungi</taxon>
        <taxon>Dikarya</taxon>
        <taxon>Ascomycota</taxon>
        <taxon>Pezizomycotina</taxon>
        <taxon>Sordariomycetes</taxon>
        <taxon>Sordariomycetidae</taxon>
        <taxon>Sordariales</taxon>
        <taxon>Sordariaceae</taxon>
        <taxon>Pseudoneurospora</taxon>
    </lineage>
</organism>
<evidence type="ECO:0000313" key="3">
    <source>
        <dbReference type="Proteomes" id="UP001303222"/>
    </source>
</evidence>
<dbReference type="AlphaFoldDB" id="A0AAN6SL15"/>
<name>A0AAN6SL15_9PEZI</name>
<dbReference type="Proteomes" id="UP001303222">
    <property type="component" value="Unassembled WGS sequence"/>
</dbReference>
<reference evidence="2" key="2">
    <citation type="submission" date="2023-06" db="EMBL/GenBank/DDBJ databases">
        <authorList>
            <consortium name="Lawrence Berkeley National Laboratory"/>
            <person name="Mondo S.J."/>
            <person name="Hensen N."/>
            <person name="Bonometti L."/>
            <person name="Westerberg I."/>
            <person name="Brannstrom I.O."/>
            <person name="Guillou S."/>
            <person name="Cros-Aarteil S."/>
            <person name="Calhoun S."/>
            <person name="Haridas S."/>
            <person name="Kuo A."/>
            <person name="Pangilinan J."/>
            <person name="Riley R."/>
            <person name="Labutti K."/>
            <person name="Andreopoulos B."/>
            <person name="Lipzen A."/>
            <person name="Chen C."/>
            <person name="Yanf M."/>
            <person name="Daum C."/>
            <person name="Ng V."/>
            <person name="Clum A."/>
            <person name="Steindorff A."/>
            <person name="Ohm R."/>
            <person name="Martin F."/>
            <person name="Silar P."/>
            <person name="Natvig D."/>
            <person name="Lalanne C."/>
            <person name="Gautier V."/>
            <person name="Ament-Velasquez S.L."/>
            <person name="Kruys A."/>
            <person name="Hutchinson M.I."/>
            <person name="Powell A.J."/>
            <person name="Barry K."/>
            <person name="Miller A.N."/>
            <person name="Grigoriev I.V."/>
            <person name="Debuchy R."/>
            <person name="Gladieux P."/>
            <person name="Thoren M.H."/>
            <person name="Johannesson H."/>
        </authorList>
    </citation>
    <scope>NUCLEOTIDE SEQUENCE</scope>
    <source>
        <strain evidence="2">CBS 626.80</strain>
    </source>
</reference>
<dbReference type="EMBL" id="MU859061">
    <property type="protein sequence ID" value="KAK3956976.1"/>
    <property type="molecule type" value="Genomic_DNA"/>
</dbReference>
<comment type="caution">
    <text evidence="2">The sequence shown here is derived from an EMBL/GenBank/DDBJ whole genome shotgun (WGS) entry which is preliminary data.</text>
</comment>
<keyword evidence="3" id="KW-1185">Reference proteome</keyword>
<protein>
    <submittedName>
        <fullName evidence="2">Uncharacterized protein</fullName>
    </submittedName>
</protein>
<evidence type="ECO:0000256" key="1">
    <source>
        <dbReference type="SAM" id="MobiDB-lite"/>
    </source>
</evidence>
<proteinExistence type="predicted"/>
<evidence type="ECO:0000313" key="2">
    <source>
        <dbReference type="EMBL" id="KAK3956976.1"/>
    </source>
</evidence>
<accession>A0AAN6SL15</accession>
<feature type="non-terminal residue" evidence="2">
    <location>
        <position position="1"/>
    </location>
</feature>
<gene>
    <name evidence="2" type="ORF">QBC32DRAFT_201266</name>
</gene>
<feature type="compositionally biased region" description="Basic and acidic residues" evidence="1">
    <location>
        <begin position="13"/>
        <end position="24"/>
    </location>
</feature>
<feature type="region of interest" description="Disordered" evidence="1">
    <location>
        <begin position="1"/>
        <end position="24"/>
    </location>
</feature>
<sequence length="67" mass="7103">RVNSGRGTAGVQGEREVKVASRGECPETTRRDLIELAASALPCDALVDSLIVVVSTVSNQVLPRAQR</sequence>
<reference evidence="2" key="1">
    <citation type="journal article" date="2023" name="Mol. Phylogenet. Evol.">
        <title>Genome-scale phylogeny and comparative genomics of the fungal order Sordariales.</title>
        <authorList>
            <person name="Hensen N."/>
            <person name="Bonometti L."/>
            <person name="Westerberg I."/>
            <person name="Brannstrom I.O."/>
            <person name="Guillou S."/>
            <person name="Cros-Aarteil S."/>
            <person name="Calhoun S."/>
            <person name="Haridas S."/>
            <person name="Kuo A."/>
            <person name="Mondo S."/>
            <person name="Pangilinan J."/>
            <person name="Riley R."/>
            <person name="LaButti K."/>
            <person name="Andreopoulos B."/>
            <person name="Lipzen A."/>
            <person name="Chen C."/>
            <person name="Yan M."/>
            <person name="Daum C."/>
            <person name="Ng V."/>
            <person name="Clum A."/>
            <person name="Steindorff A."/>
            <person name="Ohm R.A."/>
            <person name="Martin F."/>
            <person name="Silar P."/>
            <person name="Natvig D.O."/>
            <person name="Lalanne C."/>
            <person name="Gautier V."/>
            <person name="Ament-Velasquez S.L."/>
            <person name="Kruys A."/>
            <person name="Hutchinson M.I."/>
            <person name="Powell A.J."/>
            <person name="Barry K."/>
            <person name="Miller A.N."/>
            <person name="Grigoriev I.V."/>
            <person name="Debuchy R."/>
            <person name="Gladieux P."/>
            <person name="Hiltunen Thoren M."/>
            <person name="Johannesson H."/>
        </authorList>
    </citation>
    <scope>NUCLEOTIDE SEQUENCE</scope>
    <source>
        <strain evidence="2">CBS 626.80</strain>
    </source>
</reference>